<feature type="compositionally biased region" description="Basic and acidic residues" evidence="1">
    <location>
        <begin position="18"/>
        <end position="29"/>
    </location>
</feature>
<dbReference type="InterPro" id="IPR010260">
    <property type="entry name" value="AlpA"/>
</dbReference>
<proteinExistence type="predicted"/>
<dbReference type="Proteomes" id="UP001174908">
    <property type="component" value="Unassembled WGS sequence"/>
</dbReference>
<dbReference type="Pfam" id="PF05930">
    <property type="entry name" value="Phage_AlpA"/>
    <property type="match status" value="1"/>
</dbReference>
<organism evidence="2 3">
    <name type="scientific">Variovorax dokdonensis</name>
    <dbReference type="NCBI Taxonomy" id="344883"/>
    <lineage>
        <taxon>Bacteria</taxon>
        <taxon>Pseudomonadati</taxon>
        <taxon>Pseudomonadota</taxon>
        <taxon>Betaproteobacteria</taxon>
        <taxon>Burkholderiales</taxon>
        <taxon>Comamonadaceae</taxon>
        <taxon>Variovorax</taxon>
    </lineage>
</organism>
<gene>
    <name evidence="2" type="ORF">QTH91_11010</name>
</gene>
<dbReference type="Gene3D" id="1.10.238.160">
    <property type="match status" value="1"/>
</dbReference>
<evidence type="ECO:0000313" key="3">
    <source>
        <dbReference type="Proteomes" id="UP001174908"/>
    </source>
</evidence>
<evidence type="ECO:0000313" key="2">
    <source>
        <dbReference type="EMBL" id="MDM0045012.1"/>
    </source>
</evidence>
<reference evidence="2" key="1">
    <citation type="submission" date="2023-06" db="EMBL/GenBank/DDBJ databases">
        <authorList>
            <person name="Jiang Y."/>
            <person name="Liu Q."/>
        </authorList>
    </citation>
    <scope>NUCLEOTIDE SEQUENCE</scope>
    <source>
        <strain evidence="2">CGMCC 1.12089</strain>
    </source>
</reference>
<name>A0ABT7NAQ5_9BURK</name>
<feature type="region of interest" description="Disordered" evidence="1">
    <location>
        <begin position="15"/>
        <end position="34"/>
    </location>
</feature>
<dbReference type="EMBL" id="JASZYV010000002">
    <property type="protein sequence ID" value="MDM0045012.1"/>
    <property type="molecule type" value="Genomic_DNA"/>
</dbReference>
<dbReference type="RefSeq" id="WP_286660118.1">
    <property type="nucleotide sequence ID" value="NZ_JASZYV010000002.1"/>
</dbReference>
<evidence type="ECO:0000256" key="1">
    <source>
        <dbReference type="SAM" id="MobiDB-lite"/>
    </source>
</evidence>
<protein>
    <submittedName>
        <fullName evidence="2">AlpA family phage regulatory protein</fullName>
    </submittedName>
</protein>
<comment type="caution">
    <text evidence="2">The sequence shown here is derived from an EMBL/GenBank/DDBJ whole genome shotgun (WGS) entry which is preliminary data.</text>
</comment>
<accession>A0ABT7NAQ5</accession>
<keyword evidence="3" id="KW-1185">Reference proteome</keyword>
<sequence length="94" mass="10684">MDHHLALPISQLNSQQDHAYDATQRDERSLTIPSEAPAHVDKLLRIDEVLRRIPVSKSSWYAGIKQGIYPEPGKLGRRRSVWRDSAIRALEASL</sequence>